<keyword evidence="1" id="KW-1133">Transmembrane helix</keyword>
<gene>
    <name evidence="2" type="ORF">ACFFK0_12670</name>
</gene>
<evidence type="ECO:0008006" key="4">
    <source>
        <dbReference type="Google" id="ProtNLM"/>
    </source>
</evidence>
<keyword evidence="1" id="KW-0472">Membrane</keyword>
<feature type="transmembrane region" description="Helical" evidence="1">
    <location>
        <begin position="14"/>
        <end position="31"/>
    </location>
</feature>
<proteinExistence type="predicted"/>
<keyword evidence="3" id="KW-1185">Reference proteome</keyword>
<accession>A0ABV6DKY5</accession>
<organism evidence="2 3">
    <name type="scientific">Paenibacillus chartarius</name>
    <dbReference type="NCBI Taxonomy" id="747481"/>
    <lineage>
        <taxon>Bacteria</taxon>
        <taxon>Bacillati</taxon>
        <taxon>Bacillota</taxon>
        <taxon>Bacilli</taxon>
        <taxon>Bacillales</taxon>
        <taxon>Paenibacillaceae</taxon>
        <taxon>Paenibacillus</taxon>
    </lineage>
</organism>
<comment type="caution">
    <text evidence="2">The sequence shown here is derived from an EMBL/GenBank/DDBJ whole genome shotgun (WGS) entry which is preliminary data.</text>
</comment>
<dbReference type="RefSeq" id="WP_377470585.1">
    <property type="nucleotide sequence ID" value="NZ_JBHLWN010000048.1"/>
</dbReference>
<dbReference type="EMBL" id="JBHLWN010000048">
    <property type="protein sequence ID" value="MFC0213294.1"/>
    <property type="molecule type" value="Genomic_DNA"/>
</dbReference>
<evidence type="ECO:0000313" key="3">
    <source>
        <dbReference type="Proteomes" id="UP001589776"/>
    </source>
</evidence>
<feature type="transmembrane region" description="Helical" evidence="1">
    <location>
        <begin position="51"/>
        <end position="75"/>
    </location>
</feature>
<keyword evidence="1" id="KW-0812">Transmembrane</keyword>
<sequence length="179" mass="20110">MDPTRIEFKSKRKILFGYIMISVICIGIGSAQPVSGFHDRTVALLQAGDAAFIFLVNGFMALVWMLMGVLGLSLIPIIKFLLHMGAGPAAEGIHPFIYYLSSFSHGLCEWFVGYLVLKFTIEHVRCILLYSRNLIGRAQLAAFYKRVLLRTLPQIFGILLAGALLEVYVSNRLIYYFVQ</sequence>
<dbReference type="Proteomes" id="UP001589776">
    <property type="component" value="Unassembled WGS sequence"/>
</dbReference>
<evidence type="ECO:0000256" key="1">
    <source>
        <dbReference type="SAM" id="Phobius"/>
    </source>
</evidence>
<protein>
    <recommendedName>
        <fullName evidence="4">Stage II sporulation protein M</fullName>
    </recommendedName>
</protein>
<reference evidence="2 3" key="1">
    <citation type="submission" date="2024-09" db="EMBL/GenBank/DDBJ databases">
        <authorList>
            <person name="Sun Q."/>
            <person name="Mori K."/>
        </authorList>
    </citation>
    <scope>NUCLEOTIDE SEQUENCE [LARGE SCALE GENOMIC DNA]</scope>
    <source>
        <strain evidence="2 3">CCM 7759</strain>
    </source>
</reference>
<feature type="transmembrane region" description="Helical" evidence="1">
    <location>
        <begin position="155"/>
        <end position="178"/>
    </location>
</feature>
<evidence type="ECO:0000313" key="2">
    <source>
        <dbReference type="EMBL" id="MFC0213294.1"/>
    </source>
</evidence>
<name>A0ABV6DKY5_9BACL</name>